<dbReference type="GO" id="GO:0003729">
    <property type="term" value="F:mRNA binding"/>
    <property type="evidence" value="ECO:0007669"/>
    <property type="project" value="TreeGrafter"/>
</dbReference>
<keyword evidence="4" id="KW-0238">DNA-binding</keyword>
<dbReference type="Gene3D" id="4.10.1000.10">
    <property type="entry name" value="Zinc finger, CCCH-type"/>
    <property type="match status" value="1"/>
</dbReference>
<evidence type="ECO:0000256" key="4">
    <source>
        <dbReference type="ARBA" id="ARBA00023125"/>
    </source>
</evidence>
<feature type="domain" description="C3H1-type" evidence="7">
    <location>
        <begin position="30"/>
        <end position="58"/>
    </location>
</feature>
<proteinExistence type="predicted"/>
<evidence type="ECO:0000256" key="6">
    <source>
        <dbReference type="SAM" id="MobiDB-lite"/>
    </source>
</evidence>
<organism evidence="8 9">
    <name type="scientific">[Myrmecia] bisecta</name>
    <dbReference type="NCBI Taxonomy" id="41462"/>
    <lineage>
        <taxon>Eukaryota</taxon>
        <taxon>Viridiplantae</taxon>
        <taxon>Chlorophyta</taxon>
        <taxon>core chlorophytes</taxon>
        <taxon>Trebouxiophyceae</taxon>
        <taxon>Trebouxiales</taxon>
        <taxon>Trebouxiaceae</taxon>
        <taxon>Myrmecia</taxon>
    </lineage>
</organism>
<dbReference type="SUPFAM" id="SSF90229">
    <property type="entry name" value="CCCH zinc finger"/>
    <property type="match status" value="1"/>
</dbReference>
<evidence type="ECO:0000256" key="2">
    <source>
        <dbReference type="ARBA" id="ARBA00022771"/>
    </source>
</evidence>
<reference evidence="8 9" key="1">
    <citation type="journal article" date="2024" name="Nat. Commun.">
        <title>Phylogenomics reveals the evolutionary origins of lichenization in chlorophyte algae.</title>
        <authorList>
            <person name="Puginier C."/>
            <person name="Libourel C."/>
            <person name="Otte J."/>
            <person name="Skaloud P."/>
            <person name="Haon M."/>
            <person name="Grisel S."/>
            <person name="Petersen M."/>
            <person name="Berrin J.G."/>
            <person name="Delaux P.M."/>
            <person name="Dal Grande F."/>
            <person name="Keller J."/>
        </authorList>
    </citation>
    <scope>NUCLEOTIDE SEQUENCE [LARGE SCALE GENOMIC DNA]</scope>
    <source>
        <strain evidence="8 9">SAG 2043</strain>
    </source>
</reference>
<dbReference type="AlphaFoldDB" id="A0AAW1QDV5"/>
<feature type="zinc finger region" description="C3H1-type" evidence="5">
    <location>
        <begin position="73"/>
        <end position="101"/>
    </location>
</feature>
<dbReference type="InterPro" id="IPR036855">
    <property type="entry name" value="Znf_CCCH_sf"/>
</dbReference>
<keyword evidence="9" id="KW-1185">Reference proteome</keyword>
<name>A0AAW1QDV5_9CHLO</name>
<evidence type="ECO:0000256" key="1">
    <source>
        <dbReference type="ARBA" id="ARBA00022723"/>
    </source>
</evidence>
<keyword evidence="2 5" id="KW-0863">Zinc-finger</keyword>
<feature type="region of interest" description="Disordered" evidence="6">
    <location>
        <begin position="218"/>
        <end position="278"/>
    </location>
</feature>
<dbReference type="InterPro" id="IPR000571">
    <property type="entry name" value="Znf_CCCH"/>
</dbReference>
<dbReference type="GO" id="GO:0003677">
    <property type="term" value="F:DNA binding"/>
    <property type="evidence" value="ECO:0007669"/>
    <property type="project" value="UniProtKB-KW"/>
</dbReference>
<evidence type="ECO:0000256" key="3">
    <source>
        <dbReference type="ARBA" id="ARBA00022833"/>
    </source>
</evidence>
<dbReference type="GO" id="GO:0008270">
    <property type="term" value="F:zinc ion binding"/>
    <property type="evidence" value="ECO:0007669"/>
    <property type="project" value="UniProtKB-KW"/>
</dbReference>
<accession>A0AAW1QDV5</accession>
<dbReference type="PANTHER" id="PTHR12506:SF82">
    <property type="entry name" value="ZINC FINGER CCCH DOMAIN-CONTAINING PROTEIN 64-RELATED"/>
    <property type="match status" value="1"/>
</dbReference>
<feature type="zinc finger region" description="C3H1-type" evidence="5">
    <location>
        <begin position="30"/>
        <end position="58"/>
    </location>
</feature>
<dbReference type="PROSITE" id="PS50103">
    <property type="entry name" value="ZF_C3H1"/>
    <property type="match status" value="2"/>
</dbReference>
<evidence type="ECO:0000313" key="9">
    <source>
        <dbReference type="Proteomes" id="UP001489004"/>
    </source>
</evidence>
<feature type="region of interest" description="Disordered" evidence="6">
    <location>
        <begin position="298"/>
        <end position="359"/>
    </location>
</feature>
<sequence length="405" mass="42417">MGAARRCSTEHPQSTQTASDIERIEALAPTETDQTCAFFLRTGTCAFGGSCRFHHPADELPELRFNQLGLPLREGEPVCEFYSKHGCCGFGKVCKFDHPDSVLAAAADAAASSGKPFPLPGMQSRAAPMMAARPPPYAAYMHTQTMPPYSTPYHVVPMPHMLPPMPASPFASAAMPASMLMPSLYTSLLNSQSSLDPMLYGHWRWLPYMDTAQLRSGDNLHSPSAWSPPVPAHSPLQRSASGGPAGRRRSGQSTPASQPSPPPGMRQPDAASVVVVRQAKSTEPGSVLANLLPSESRTALSSRAGSGAPVDPATPAKTPGTSPVRSPSPAEDTCACEHAKEPATPGEVHAEDGHATSTTAQHINSMVAAAAVSISSLKLPGPLIKQEEANGGVPVDGGSRNNGHA</sequence>
<dbReference type="Proteomes" id="UP001489004">
    <property type="component" value="Unassembled WGS sequence"/>
</dbReference>
<dbReference type="EMBL" id="JALJOR010000003">
    <property type="protein sequence ID" value="KAK9819594.1"/>
    <property type="molecule type" value="Genomic_DNA"/>
</dbReference>
<evidence type="ECO:0000313" key="8">
    <source>
        <dbReference type="EMBL" id="KAK9819594.1"/>
    </source>
</evidence>
<protein>
    <recommendedName>
        <fullName evidence="7">C3H1-type domain-containing protein</fullName>
    </recommendedName>
</protein>
<dbReference type="SMART" id="SM00356">
    <property type="entry name" value="ZnF_C3H1"/>
    <property type="match status" value="2"/>
</dbReference>
<evidence type="ECO:0000256" key="5">
    <source>
        <dbReference type="PROSITE-ProRule" id="PRU00723"/>
    </source>
</evidence>
<evidence type="ECO:0000259" key="7">
    <source>
        <dbReference type="PROSITE" id="PS50103"/>
    </source>
</evidence>
<keyword evidence="1 5" id="KW-0479">Metal-binding</keyword>
<dbReference type="InterPro" id="IPR050974">
    <property type="entry name" value="Plant_ZF_CCCH"/>
</dbReference>
<dbReference type="Pfam" id="PF00642">
    <property type="entry name" value="zf-CCCH"/>
    <property type="match status" value="1"/>
</dbReference>
<keyword evidence="3 5" id="KW-0862">Zinc</keyword>
<gene>
    <name evidence="8" type="ORF">WJX72_000115</name>
</gene>
<feature type="domain" description="C3H1-type" evidence="7">
    <location>
        <begin position="73"/>
        <end position="101"/>
    </location>
</feature>
<feature type="region of interest" description="Disordered" evidence="6">
    <location>
        <begin position="385"/>
        <end position="405"/>
    </location>
</feature>
<dbReference type="PANTHER" id="PTHR12506">
    <property type="entry name" value="PROTEIN PHOSPHATASE RELATED"/>
    <property type="match status" value="1"/>
</dbReference>
<comment type="caution">
    <text evidence="8">The sequence shown here is derived from an EMBL/GenBank/DDBJ whole genome shotgun (WGS) entry which is preliminary data.</text>
</comment>